<dbReference type="Pfam" id="PF00059">
    <property type="entry name" value="Lectin_C"/>
    <property type="match status" value="1"/>
</dbReference>
<dbReference type="SUPFAM" id="SSF56436">
    <property type="entry name" value="C-type lectin-like"/>
    <property type="match status" value="1"/>
</dbReference>
<organism evidence="4 5">
    <name type="scientific">Cyprinus carpio carpio</name>
    <dbReference type="NCBI Taxonomy" id="630221"/>
    <lineage>
        <taxon>Eukaryota</taxon>
        <taxon>Metazoa</taxon>
        <taxon>Chordata</taxon>
        <taxon>Craniata</taxon>
        <taxon>Vertebrata</taxon>
        <taxon>Euteleostomi</taxon>
        <taxon>Actinopterygii</taxon>
        <taxon>Neopterygii</taxon>
        <taxon>Teleostei</taxon>
        <taxon>Ostariophysi</taxon>
        <taxon>Cypriniformes</taxon>
        <taxon>Cyprinidae</taxon>
        <taxon>Cyprininae</taxon>
        <taxon>Cyprinus</taxon>
    </lineage>
</organism>
<dbReference type="InterPro" id="IPR016186">
    <property type="entry name" value="C-type_lectin-like/link_sf"/>
</dbReference>
<dbReference type="InterPro" id="IPR001304">
    <property type="entry name" value="C-type_lectin-like"/>
</dbReference>
<evidence type="ECO:0000256" key="2">
    <source>
        <dbReference type="SAM" id="SignalP"/>
    </source>
</evidence>
<dbReference type="Gene3D" id="3.10.100.10">
    <property type="entry name" value="Mannose-Binding Protein A, subunit A"/>
    <property type="match status" value="1"/>
</dbReference>
<keyword evidence="2" id="KW-0732">Signal</keyword>
<evidence type="ECO:0000313" key="4">
    <source>
        <dbReference type="Ensembl" id="ENSCCRP00000118636.1"/>
    </source>
</evidence>
<protein>
    <recommendedName>
        <fullName evidence="3">C-type lectin domain-containing protein</fullName>
    </recommendedName>
</protein>
<dbReference type="InterPro" id="IPR016187">
    <property type="entry name" value="CTDL_fold"/>
</dbReference>
<reference evidence="4" key="2">
    <citation type="submission" date="2025-09" db="UniProtKB">
        <authorList>
            <consortium name="Ensembl"/>
        </authorList>
    </citation>
    <scope>IDENTIFICATION</scope>
</reference>
<name>A0A9J7YH66_CYPCA</name>
<evidence type="ECO:0000256" key="1">
    <source>
        <dbReference type="ARBA" id="ARBA00023157"/>
    </source>
</evidence>
<dbReference type="PANTHER" id="PTHR45784">
    <property type="entry name" value="C-TYPE LECTIN DOMAIN FAMILY 20 MEMBER A-RELATED"/>
    <property type="match status" value="1"/>
</dbReference>
<dbReference type="Proteomes" id="UP001108240">
    <property type="component" value="Unplaced"/>
</dbReference>
<dbReference type="SMART" id="SM00034">
    <property type="entry name" value="CLECT"/>
    <property type="match status" value="1"/>
</dbReference>
<dbReference type="InterPro" id="IPR018378">
    <property type="entry name" value="C-type_lectin_CS"/>
</dbReference>
<sequence length="227" mass="26070">MTLTVLTMLCIESLAFGSSTLLSGLPHYTLSASVNSYVFYLVSEKMNWTDALTYCRQHHTDLATINDQTDLTKLLKSLPSGFKDDFWIGLYRKSGSAPWVWSDGSISLFRPWLPSQPNNYAGIQHCVCMTTTGYWNDWECPKELPFMCYTEKKRQMVRLEVKSSKNVNDPAVNNMLLAKLEQILKEKGLTKDANLSWRMFPDENVFQKMWYQKSDASNASCKEMIIL</sequence>
<keyword evidence="1" id="KW-1015">Disulfide bond</keyword>
<dbReference type="PANTHER" id="PTHR45784:SF3">
    <property type="entry name" value="C-TYPE LECTIN DOMAIN FAMILY 4 MEMBER K-LIKE-RELATED"/>
    <property type="match status" value="1"/>
</dbReference>
<keyword evidence="5" id="KW-1185">Reference proteome</keyword>
<dbReference type="CDD" id="cd03602">
    <property type="entry name" value="CLECT_1"/>
    <property type="match status" value="1"/>
</dbReference>
<feature type="chain" id="PRO_5039939645" description="C-type lectin domain-containing protein" evidence="2">
    <location>
        <begin position="18"/>
        <end position="227"/>
    </location>
</feature>
<dbReference type="Ensembl" id="ENSCCRT00000178696.1">
    <property type="protein sequence ID" value="ENSCCRP00000118636.1"/>
    <property type="gene ID" value="ENSCCRG00000058334.1"/>
</dbReference>
<dbReference type="GeneTree" id="ENSGT01100000263473"/>
<dbReference type="AlphaFoldDB" id="A0A9J7YH66"/>
<feature type="signal peptide" evidence="2">
    <location>
        <begin position="1"/>
        <end position="17"/>
    </location>
</feature>
<accession>A0A9J7YH66</accession>
<proteinExistence type="predicted"/>
<feature type="domain" description="C-type lectin" evidence="3">
    <location>
        <begin position="34"/>
        <end position="149"/>
    </location>
</feature>
<dbReference type="PROSITE" id="PS00615">
    <property type="entry name" value="C_TYPE_LECTIN_1"/>
    <property type="match status" value="1"/>
</dbReference>
<evidence type="ECO:0000259" key="3">
    <source>
        <dbReference type="PROSITE" id="PS50041"/>
    </source>
</evidence>
<evidence type="ECO:0000313" key="5">
    <source>
        <dbReference type="Proteomes" id="UP001108240"/>
    </source>
</evidence>
<dbReference type="PROSITE" id="PS50041">
    <property type="entry name" value="C_TYPE_LECTIN_2"/>
    <property type="match status" value="1"/>
</dbReference>
<reference evidence="4" key="1">
    <citation type="submission" date="2025-08" db="UniProtKB">
        <authorList>
            <consortium name="Ensembl"/>
        </authorList>
    </citation>
    <scope>IDENTIFICATION</scope>
</reference>